<name>A0A5B7H0G0_PORTR</name>
<dbReference type="Proteomes" id="UP000324222">
    <property type="component" value="Unassembled WGS sequence"/>
</dbReference>
<dbReference type="EMBL" id="VSRR010024278">
    <property type="protein sequence ID" value="MPC66101.1"/>
    <property type="molecule type" value="Genomic_DNA"/>
</dbReference>
<proteinExistence type="predicted"/>
<dbReference type="AlphaFoldDB" id="A0A5B7H0G0"/>
<comment type="caution">
    <text evidence="2">The sequence shown here is derived from an EMBL/GenBank/DDBJ whole genome shotgun (WGS) entry which is preliminary data.</text>
</comment>
<reference evidence="2 3" key="1">
    <citation type="submission" date="2019-05" db="EMBL/GenBank/DDBJ databases">
        <title>Another draft genome of Portunus trituberculatus and its Hox gene families provides insights of decapod evolution.</title>
        <authorList>
            <person name="Jeong J.-H."/>
            <person name="Song I."/>
            <person name="Kim S."/>
            <person name="Choi T."/>
            <person name="Kim D."/>
            <person name="Ryu S."/>
            <person name="Kim W."/>
        </authorList>
    </citation>
    <scope>NUCLEOTIDE SEQUENCE [LARGE SCALE GENOMIC DNA]</scope>
    <source>
        <tissue evidence="2">Muscle</tissue>
    </source>
</reference>
<sequence>MQHYSPTTIIVTAKPIAVPLHSPPYHSASNTTIYHHAAPPPHHLPKSHAIHSETDEAVFSLFPASFPLPRKNSP</sequence>
<evidence type="ECO:0000256" key="1">
    <source>
        <dbReference type="SAM" id="MobiDB-lite"/>
    </source>
</evidence>
<evidence type="ECO:0000313" key="3">
    <source>
        <dbReference type="Proteomes" id="UP000324222"/>
    </source>
</evidence>
<organism evidence="2 3">
    <name type="scientific">Portunus trituberculatus</name>
    <name type="common">Swimming crab</name>
    <name type="synonym">Neptunus trituberculatus</name>
    <dbReference type="NCBI Taxonomy" id="210409"/>
    <lineage>
        <taxon>Eukaryota</taxon>
        <taxon>Metazoa</taxon>
        <taxon>Ecdysozoa</taxon>
        <taxon>Arthropoda</taxon>
        <taxon>Crustacea</taxon>
        <taxon>Multicrustacea</taxon>
        <taxon>Malacostraca</taxon>
        <taxon>Eumalacostraca</taxon>
        <taxon>Eucarida</taxon>
        <taxon>Decapoda</taxon>
        <taxon>Pleocyemata</taxon>
        <taxon>Brachyura</taxon>
        <taxon>Eubrachyura</taxon>
        <taxon>Portunoidea</taxon>
        <taxon>Portunidae</taxon>
        <taxon>Portuninae</taxon>
        <taxon>Portunus</taxon>
    </lineage>
</organism>
<protein>
    <submittedName>
        <fullName evidence="2">Uncharacterized protein</fullName>
    </submittedName>
</protein>
<feature type="region of interest" description="Disordered" evidence="1">
    <location>
        <begin position="31"/>
        <end position="50"/>
    </location>
</feature>
<accession>A0A5B7H0G0</accession>
<evidence type="ECO:0000313" key="2">
    <source>
        <dbReference type="EMBL" id="MPC66101.1"/>
    </source>
</evidence>
<gene>
    <name evidence="2" type="ORF">E2C01_060244</name>
</gene>
<keyword evidence="3" id="KW-1185">Reference proteome</keyword>